<dbReference type="InterPro" id="IPR035965">
    <property type="entry name" value="PAS-like_dom_sf"/>
</dbReference>
<dbReference type="InterPro" id="IPR003661">
    <property type="entry name" value="HisK_dim/P_dom"/>
</dbReference>
<evidence type="ECO:0000259" key="3">
    <source>
        <dbReference type="Pfam" id="PF00512"/>
    </source>
</evidence>
<feature type="domain" description="PAS fold-4" evidence="4">
    <location>
        <begin position="16"/>
        <end position="118"/>
    </location>
</feature>
<sequence length="199" mass="23616">MTGELSESRNQETTLDNLIEGFQLISFDWKYLYVNDAVIKHSKYSKEELLGYTMMEKYPGIEKTPMFDLLKVCMRERKADYFENEFTYPDNSKGWFELRIQPVSEGLFILSIDITERKKIEENRIEYINGLEKMLFMTSHRVRQPITQIMGMSSLLNTTKSTREDLLQITDYMKQSVESLDSFTKELTTYMNSLHDRFK</sequence>
<evidence type="ECO:0000256" key="1">
    <source>
        <dbReference type="ARBA" id="ARBA00000085"/>
    </source>
</evidence>
<gene>
    <name evidence="5" type="primary">arcB</name>
    <name evidence="5" type="ordered locus">CHU_3535</name>
</gene>
<dbReference type="CDD" id="cd00082">
    <property type="entry name" value="HisKA"/>
    <property type="match status" value="1"/>
</dbReference>
<protein>
    <recommendedName>
        <fullName evidence="2">histidine kinase</fullName>
        <ecNumber evidence="2">2.7.13.3</ecNumber>
    </recommendedName>
</protein>
<dbReference type="OrthoDB" id="5522855at2"/>
<keyword evidence="5" id="KW-0808">Transferase</keyword>
<dbReference type="InterPro" id="IPR036097">
    <property type="entry name" value="HisK_dim/P_sf"/>
</dbReference>
<evidence type="ECO:0000313" key="5">
    <source>
        <dbReference type="EMBL" id="ABG60768.1"/>
    </source>
</evidence>
<keyword evidence="5" id="KW-0418">Kinase</keyword>
<dbReference type="InterPro" id="IPR000014">
    <property type="entry name" value="PAS"/>
</dbReference>
<dbReference type="Gene3D" id="3.30.450.20">
    <property type="entry name" value="PAS domain"/>
    <property type="match status" value="1"/>
</dbReference>
<dbReference type="RefSeq" id="WP_011586875.1">
    <property type="nucleotide sequence ID" value="NC_008255.1"/>
</dbReference>
<dbReference type="Proteomes" id="UP000001822">
    <property type="component" value="Chromosome"/>
</dbReference>
<organism evidence="5 6">
    <name type="scientific">Cytophaga hutchinsonii (strain ATCC 33406 / DSM 1761 / CIP 103989 / NBRC 15051 / NCIMB 9469 / D465)</name>
    <dbReference type="NCBI Taxonomy" id="269798"/>
    <lineage>
        <taxon>Bacteria</taxon>
        <taxon>Pseudomonadati</taxon>
        <taxon>Bacteroidota</taxon>
        <taxon>Cytophagia</taxon>
        <taxon>Cytophagales</taxon>
        <taxon>Cytophagaceae</taxon>
        <taxon>Cytophaga</taxon>
    </lineage>
</organism>
<dbReference type="CDD" id="cd00130">
    <property type="entry name" value="PAS"/>
    <property type="match status" value="1"/>
</dbReference>
<dbReference type="NCBIfam" id="TIGR00229">
    <property type="entry name" value="sensory_box"/>
    <property type="match status" value="1"/>
</dbReference>
<dbReference type="GO" id="GO:0000155">
    <property type="term" value="F:phosphorelay sensor kinase activity"/>
    <property type="evidence" value="ECO:0007669"/>
    <property type="project" value="InterPro"/>
</dbReference>
<dbReference type="Pfam" id="PF08448">
    <property type="entry name" value="PAS_4"/>
    <property type="match status" value="1"/>
</dbReference>
<evidence type="ECO:0000259" key="4">
    <source>
        <dbReference type="Pfam" id="PF08448"/>
    </source>
</evidence>
<comment type="catalytic activity">
    <reaction evidence="1">
        <text>ATP + protein L-histidine = ADP + protein N-phospho-L-histidine.</text>
        <dbReference type="EC" id="2.7.13.3"/>
    </reaction>
</comment>
<accession>A0A6N4SWC4</accession>
<dbReference type="SUPFAM" id="SSF55785">
    <property type="entry name" value="PYP-like sensor domain (PAS domain)"/>
    <property type="match status" value="1"/>
</dbReference>
<evidence type="ECO:0000256" key="2">
    <source>
        <dbReference type="ARBA" id="ARBA00012438"/>
    </source>
</evidence>
<proteinExistence type="predicted"/>
<dbReference type="SUPFAM" id="SSF47384">
    <property type="entry name" value="Homodimeric domain of signal transducing histidine kinase"/>
    <property type="match status" value="1"/>
</dbReference>
<dbReference type="EC" id="2.7.13.3" evidence="2"/>
<dbReference type="InterPro" id="IPR013656">
    <property type="entry name" value="PAS_4"/>
</dbReference>
<dbReference type="AlphaFoldDB" id="A0A6N4SWC4"/>
<reference evidence="5 6" key="1">
    <citation type="journal article" date="2007" name="Appl. Environ. Microbiol.">
        <title>Genome sequence of the cellulolytic gliding bacterium Cytophaga hutchinsonii.</title>
        <authorList>
            <person name="Xie G."/>
            <person name="Bruce D.C."/>
            <person name="Challacombe J.F."/>
            <person name="Chertkov O."/>
            <person name="Detter J.C."/>
            <person name="Gilna P."/>
            <person name="Han C.S."/>
            <person name="Lucas S."/>
            <person name="Misra M."/>
            <person name="Myers G.L."/>
            <person name="Richardson P."/>
            <person name="Tapia R."/>
            <person name="Thayer N."/>
            <person name="Thompson L.S."/>
            <person name="Brettin T.S."/>
            <person name="Henrissat B."/>
            <person name="Wilson D.B."/>
            <person name="McBride M.J."/>
        </authorList>
    </citation>
    <scope>NUCLEOTIDE SEQUENCE [LARGE SCALE GENOMIC DNA]</scope>
    <source>
        <strain evidence="6">ATCC 33406 / DSM 1761 / CIP 103989 / NBRC 15051 / NCIMB 9469 / D465</strain>
    </source>
</reference>
<dbReference type="EMBL" id="CP000383">
    <property type="protein sequence ID" value="ABG60768.1"/>
    <property type="molecule type" value="Genomic_DNA"/>
</dbReference>
<feature type="domain" description="Signal transduction histidine kinase dimerisation/phosphoacceptor" evidence="3">
    <location>
        <begin position="134"/>
        <end position="187"/>
    </location>
</feature>
<name>A0A6N4SWC4_CYTH3</name>
<dbReference type="Gene3D" id="1.10.287.130">
    <property type="match status" value="1"/>
</dbReference>
<dbReference type="KEGG" id="chu:CHU_3535"/>
<keyword evidence="6" id="KW-1185">Reference proteome</keyword>
<dbReference type="Pfam" id="PF00512">
    <property type="entry name" value="HisKA"/>
    <property type="match status" value="1"/>
</dbReference>
<evidence type="ECO:0000313" key="6">
    <source>
        <dbReference type="Proteomes" id="UP000001822"/>
    </source>
</evidence>